<dbReference type="InterPro" id="IPR003959">
    <property type="entry name" value="ATPase_AAA_core"/>
</dbReference>
<dbReference type="SMART" id="SM01024">
    <property type="entry name" value="BCS1_N"/>
    <property type="match status" value="1"/>
</dbReference>
<proteinExistence type="inferred from homology"/>
<dbReference type="GO" id="GO:0005743">
    <property type="term" value="C:mitochondrial inner membrane"/>
    <property type="evidence" value="ECO:0007669"/>
    <property type="project" value="UniProtKB-SubCell"/>
</dbReference>
<evidence type="ECO:0000256" key="5">
    <source>
        <dbReference type="ARBA" id="ARBA00022792"/>
    </source>
</evidence>
<comment type="similarity">
    <text evidence="2">Belongs to the AAA ATPase family. BCS1 subfamily.</text>
</comment>
<feature type="region of interest" description="Disordered" evidence="12">
    <location>
        <begin position="822"/>
        <end position="945"/>
    </location>
</feature>
<evidence type="ECO:0000256" key="10">
    <source>
        <dbReference type="ARBA" id="ARBA00023136"/>
    </source>
</evidence>
<accession>A0A2H3HN54</accession>
<evidence type="ECO:0000256" key="11">
    <source>
        <dbReference type="ARBA" id="ARBA00048778"/>
    </source>
</evidence>
<comment type="catalytic activity">
    <reaction evidence="11">
        <text>ATP + H2O = ADP + phosphate + H(+)</text>
        <dbReference type="Rhea" id="RHEA:13065"/>
        <dbReference type="ChEBI" id="CHEBI:15377"/>
        <dbReference type="ChEBI" id="CHEBI:15378"/>
        <dbReference type="ChEBI" id="CHEBI:30616"/>
        <dbReference type="ChEBI" id="CHEBI:43474"/>
        <dbReference type="ChEBI" id="CHEBI:456216"/>
    </reaction>
    <physiologicalReaction direction="left-to-right" evidence="11">
        <dbReference type="Rhea" id="RHEA:13066"/>
    </physiologicalReaction>
</comment>
<feature type="region of interest" description="Disordered" evidence="12">
    <location>
        <begin position="42"/>
        <end position="71"/>
    </location>
</feature>
<keyword evidence="10" id="KW-0472">Membrane</keyword>
<evidence type="ECO:0000313" key="16">
    <source>
        <dbReference type="Proteomes" id="UP000219602"/>
    </source>
</evidence>
<dbReference type="Pfam" id="PF00004">
    <property type="entry name" value="AAA"/>
    <property type="match status" value="2"/>
</dbReference>
<dbReference type="Pfam" id="PF25426">
    <property type="entry name" value="AAA_lid_BCS1"/>
    <property type="match status" value="1"/>
</dbReference>
<dbReference type="PANTHER" id="PTHR23070">
    <property type="entry name" value="BCS1 AAA-TYPE ATPASE"/>
    <property type="match status" value="1"/>
</dbReference>
<feature type="compositionally biased region" description="Basic residues" evidence="12">
    <location>
        <begin position="845"/>
        <end position="867"/>
    </location>
</feature>
<feature type="compositionally biased region" description="Polar residues" evidence="12">
    <location>
        <begin position="60"/>
        <end position="71"/>
    </location>
</feature>
<comment type="caution">
    <text evidence="15">The sequence shown here is derived from an EMBL/GenBank/DDBJ whole genome shotgun (WGS) entry which is preliminary data.</text>
</comment>
<reference evidence="15 16" key="1">
    <citation type="journal article" date="2016" name="Environ. Microbiol.">
        <title>Effector profiles distinguish formae speciales of Fusarium oxysporum.</title>
        <authorList>
            <person name="van Dam P."/>
            <person name="Fokkens L."/>
            <person name="Schmidt S.M."/>
            <person name="Linmans J.H."/>
            <person name="Kistler H.C."/>
            <person name="Ma L.J."/>
            <person name="Rep M."/>
        </authorList>
    </citation>
    <scope>NUCLEOTIDE SEQUENCE [LARGE SCALE GENOMIC DNA]</scope>
    <source>
        <strain evidence="15 16">Forc016</strain>
    </source>
</reference>
<feature type="compositionally biased region" description="Low complexity" evidence="12">
    <location>
        <begin position="90"/>
        <end position="99"/>
    </location>
</feature>
<dbReference type="PROSITE" id="PS00674">
    <property type="entry name" value="AAA"/>
    <property type="match status" value="1"/>
</dbReference>
<protein>
    <recommendedName>
        <fullName evidence="17">Mitochondrial chaperone BCS1</fullName>
    </recommendedName>
</protein>
<feature type="compositionally biased region" description="Basic and acidic residues" evidence="12">
    <location>
        <begin position="822"/>
        <end position="844"/>
    </location>
</feature>
<dbReference type="AlphaFoldDB" id="A0A2H3HN54"/>
<dbReference type="Proteomes" id="UP000219602">
    <property type="component" value="Chromosome 2"/>
</dbReference>
<name>A0A2H3HN54_FUSOX</name>
<evidence type="ECO:0000259" key="13">
    <source>
        <dbReference type="SMART" id="SM00382"/>
    </source>
</evidence>
<dbReference type="GO" id="GO:0005524">
    <property type="term" value="F:ATP binding"/>
    <property type="evidence" value="ECO:0007669"/>
    <property type="project" value="UniProtKB-KW"/>
</dbReference>
<feature type="domain" description="BCS1 N-terminal" evidence="14">
    <location>
        <begin position="342"/>
        <end position="532"/>
    </location>
</feature>
<keyword evidence="8" id="KW-1133">Transmembrane helix</keyword>
<dbReference type="InterPro" id="IPR050747">
    <property type="entry name" value="Mitochondrial_chaperone_BCS1"/>
</dbReference>
<evidence type="ECO:0000256" key="2">
    <source>
        <dbReference type="ARBA" id="ARBA00007448"/>
    </source>
</evidence>
<dbReference type="InterPro" id="IPR057495">
    <property type="entry name" value="AAA_lid_BCS1"/>
</dbReference>
<keyword evidence="6" id="KW-0378">Hydrolase</keyword>
<evidence type="ECO:0000256" key="12">
    <source>
        <dbReference type="SAM" id="MobiDB-lite"/>
    </source>
</evidence>
<gene>
    <name evidence="15" type="ORF">AU210_002497</name>
</gene>
<dbReference type="InterPro" id="IPR027417">
    <property type="entry name" value="P-loop_NTPase"/>
</dbReference>
<dbReference type="GO" id="GO:0016887">
    <property type="term" value="F:ATP hydrolysis activity"/>
    <property type="evidence" value="ECO:0007669"/>
    <property type="project" value="InterPro"/>
</dbReference>
<feature type="compositionally biased region" description="Polar residues" evidence="12">
    <location>
        <begin position="930"/>
        <end position="945"/>
    </location>
</feature>
<comment type="subcellular location">
    <subcellularLocation>
        <location evidence="1">Mitochondrion inner membrane</location>
        <topology evidence="1">Single-pass membrane protein</topology>
    </subcellularLocation>
</comment>
<feature type="domain" description="AAA+ ATPase" evidence="13">
    <location>
        <begin position="565"/>
        <end position="722"/>
    </location>
</feature>
<keyword evidence="9" id="KW-0496">Mitochondrion</keyword>
<evidence type="ECO:0008006" key="17">
    <source>
        <dbReference type="Google" id="ProtNLM"/>
    </source>
</evidence>
<evidence type="ECO:0000256" key="4">
    <source>
        <dbReference type="ARBA" id="ARBA00022741"/>
    </source>
</evidence>
<feature type="compositionally biased region" description="Pro residues" evidence="12">
    <location>
        <begin position="135"/>
        <end position="148"/>
    </location>
</feature>
<dbReference type="STRING" id="327505.A0A2H3HN54"/>
<evidence type="ECO:0000256" key="7">
    <source>
        <dbReference type="ARBA" id="ARBA00022840"/>
    </source>
</evidence>
<dbReference type="InterPro" id="IPR003593">
    <property type="entry name" value="AAA+_ATPase"/>
</dbReference>
<evidence type="ECO:0000256" key="6">
    <source>
        <dbReference type="ARBA" id="ARBA00022801"/>
    </source>
</evidence>
<dbReference type="SUPFAM" id="SSF52540">
    <property type="entry name" value="P-loop containing nucleoside triphosphate hydrolases"/>
    <property type="match status" value="1"/>
</dbReference>
<evidence type="ECO:0000256" key="1">
    <source>
        <dbReference type="ARBA" id="ARBA00004434"/>
    </source>
</evidence>
<dbReference type="SMART" id="SM00382">
    <property type="entry name" value="AAA"/>
    <property type="match status" value="1"/>
</dbReference>
<dbReference type="Pfam" id="PF08740">
    <property type="entry name" value="BCS1_N"/>
    <property type="match status" value="1"/>
</dbReference>
<sequence>MSRSSVYSDDSRSSAWTTTYTRIPKKQPKALRFLSWVAGAPPGATAVKKRTRDYRDDRSVSSGGSTFSNWDQSDTQLSWVVHPNSYYYSGSSRGSTSSGHSKRSGRSHKSGGGSRKHFDGAVPRPVVQPMNMNGGPPPQHPPPPPMAPPMDGGYDGGPGYDAGYGDGIYDEGYDPNFGGGPPPAPMMGGITQEVEEVLLQNQTRPIGSRRRRDSSRVMLRREAWAKSAVIDLNYPSLQGETSVLSNKTCVRRFLALCGLAIHSLQHSSTYVSMIGPFAFLQTISHARSMETLNTTGEAAGLPNAPPSQFAILDFLFPGFSTFSSIVHAYLGIDLNLYIPLLLVISGIMFAWNYITEYSWSIIGQHLMSAVRIRTDDEIYNIVMAWVANQRFAQGSRRFMVNTNINSRSWFLFRWDDDDNEEEDSGSTKKPLQYTPSVGSHFFWYKGHVLLFERHENRERSGFLTSSEREELSISCFGRNPRIIKELLVDAREQYLKKDEKKTIIYRGSLGQNGGDPTWQRCMSRASRPISTVILNEKVKQDVIADVTDYLDPNTRRWYSNRGIPYRRGYLLYGPPGTGKSSLSLALAGFFRMRIYMVSLSSTMASEENLATLFAELPRRCVVLLEDIDTAGLTHTREDTKGENTEEAVVPVTTAPAKPGLPPTTAPALPGRLSLSGLLNILDGVASQEGRVLIMTTNHLEKLDKALIRPGRVDMIVEFGRADADMSASIFRAIYAPYEGEGAPGKDVEILEPEEAQKQAALAEKTRQETMERVNVLADKFATKMPELEFSPAEIQGLLLKHKRNPEAAIDAVDEWVVETRKEKKQKEIEDAEKRRKEEQEARKAEAKKKRKEERAKAKKAKAKAKRKSNGESSGSDSSDSDTESETENRTNEKKDEKKDDKKDTEKSEDKPKEAEEEKKLEVPDDEASKSKGTSDSGYDTPNTAS</sequence>
<feature type="compositionally biased region" description="Basic residues" evidence="12">
    <location>
        <begin position="100"/>
        <end position="109"/>
    </location>
</feature>
<evidence type="ECO:0000256" key="3">
    <source>
        <dbReference type="ARBA" id="ARBA00022692"/>
    </source>
</evidence>
<reference evidence="15 16" key="2">
    <citation type="journal article" date="2017" name="Sci. Rep.">
        <title>A mobile pathogenicity chromosome in Fusarium oxysporum for infection of multiple cucurbit species.</title>
        <authorList>
            <person name="van Dam P."/>
            <person name="Fokkens L."/>
            <person name="Ayukawa Y."/>
            <person name="van der Gragt M."/>
            <person name="Ter Horst A."/>
            <person name="Brankovics B."/>
            <person name="Houterman P.M."/>
            <person name="Arie T."/>
            <person name="Rep M."/>
        </authorList>
    </citation>
    <scope>NUCLEOTIDE SEQUENCE [LARGE SCALE GENOMIC DNA]</scope>
    <source>
        <strain evidence="15 16">Forc016</strain>
    </source>
</reference>
<dbReference type="InterPro" id="IPR003960">
    <property type="entry name" value="ATPase_AAA_CS"/>
</dbReference>
<evidence type="ECO:0000259" key="14">
    <source>
        <dbReference type="SMART" id="SM01024"/>
    </source>
</evidence>
<feature type="compositionally biased region" description="Basic and acidic residues" evidence="12">
    <location>
        <begin position="886"/>
        <end position="929"/>
    </location>
</feature>
<dbReference type="InterPro" id="IPR014851">
    <property type="entry name" value="BCS1_N"/>
</dbReference>
<feature type="region of interest" description="Disordered" evidence="12">
    <location>
        <begin position="90"/>
        <end position="160"/>
    </location>
</feature>
<keyword evidence="5" id="KW-0999">Mitochondrion inner membrane</keyword>
<evidence type="ECO:0000256" key="8">
    <source>
        <dbReference type="ARBA" id="ARBA00022989"/>
    </source>
</evidence>
<keyword evidence="7" id="KW-0067">ATP-binding</keyword>
<evidence type="ECO:0000256" key="9">
    <source>
        <dbReference type="ARBA" id="ARBA00023128"/>
    </source>
</evidence>
<dbReference type="EMBL" id="MABQ02000002">
    <property type="protein sequence ID" value="PCD43400.1"/>
    <property type="molecule type" value="Genomic_DNA"/>
</dbReference>
<evidence type="ECO:0000313" key="15">
    <source>
        <dbReference type="EMBL" id="PCD43400.1"/>
    </source>
</evidence>
<organism evidence="15 16">
    <name type="scientific">Fusarium oxysporum f. sp. radicis-cucumerinum</name>
    <dbReference type="NCBI Taxonomy" id="327505"/>
    <lineage>
        <taxon>Eukaryota</taxon>
        <taxon>Fungi</taxon>
        <taxon>Dikarya</taxon>
        <taxon>Ascomycota</taxon>
        <taxon>Pezizomycotina</taxon>
        <taxon>Sordariomycetes</taxon>
        <taxon>Hypocreomycetidae</taxon>
        <taxon>Hypocreales</taxon>
        <taxon>Nectriaceae</taxon>
        <taxon>Fusarium</taxon>
        <taxon>Fusarium oxysporum species complex</taxon>
    </lineage>
</organism>
<keyword evidence="4" id="KW-0547">Nucleotide-binding</keyword>
<dbReference type="Gene3D" id="3.40.50.300">
    <property type="entry name" value="P-loop containing nucleotide triphosphate hydrolases"/>
    <property type="match status" value="1"/>
</dbReference>
<keyword evidence="3" id="KW-0812">Transmembrane</keyword>